<feature type="domain" description="Peptidase S11 D-alanyl-D-alanine carboxypeptidase A N-terminal" evidence="10">
    <location>
        <begin position="29"/>
        <end position="273"/>
    </location>
</feature>
<feature type="active site" description="Acyl-ester intermediate" evidence="7">
    <location>
        <position position="64"/>
    </location>
</feature>
<evidence type="ECO:0000256" key="1">
    <source>
        <dbReference type="ARBA" id="ARBA00007164"/>
    </source>
</evidence>
<comment type="similarity">
    <text evidence="1 9">Belongs to the peptidase S11 family.</text>
</comment>
<dbReference type="Proteomes" id="UP000319576">
    <property type="component" value="Chromosome"/>
</dbReference>
<feature type="binding site" evidence="8">
    <location>
        <position position="243"/>
    </location>
    <ligand>
        <name>substrate</name>
    </ligand>
</feature>
<dbReference type="InterPro" id="IPR001967">
    <property type="entry name" value="Peptidase_S11_N"/>
</dbReference>
<dbReference type="GO" id="GO:0006508">
    <property type="term" value="P:proteolysis"/>
    <property type="evidence" value="ECO:0007669"/>
    <property type="project" value="InterPro"/>
</dbReference>
<keyword evidence="11" id="KW-0645">Protease</keyword>
<dbReference type="OrthoDB" id="9791132at2"/>
<keyword evidence="5" id="KW-0573">Peptidoglycan synthesis</keyword>
<dbReference type="GO" id="GO:0008360">
    <property type="term" value="P:regulation of cell shape"/>
    <property type="evidence" value="ECO:0007669"/>
    <property type="project" value="UniProtKB-KW"/>
</dbReference>
<evidence type="ECO:0000313" key="12">
    <source>
        <dbReference type="Proteomes" id="UP000319576"/>
    </source>
</evidence>
<keyword evidence="2" id="KW-0732">Signal</keyword>
<evidence type="ECO:0000259" key="10">
    <source>
        <dbReference type="Pfam" id="PF00768"/>
    </source>
</evidence>
<evidence type="ECO:0000256" key="4">
    <source>
        <dbReference type="ARBA" id="ARBA00022960"/>
    </source>
</evidence>
<evidence type="ECO:0000256" key="7">
    <source>
        <dbReference type="PIRSR" id="PIRSR618044-1"/>
    </source>
</evidence>
<keyword evidence="12" id="KW-1185">Reference proteome</keyword>
<feature type="active site" description="Acyl-ester intermediate" evidence="7">
    <location>
        <position position="61"/>
    </location>
</feature>
<dbReference type="InterPro" id="IPR018044">
    <property type="entry name" value="Peptidase_S11"/>
</dbReference>
<keyword evidence="11" id="KW-0121">Carboxypeptidase</keyword>
<evidence type="ECO:0000256" key="6">
    <source>
        <dbReference type="ARBA" id="ARBA00023316"/>
    </source>
</evidence>
<evidence type="ECO:0000256" key="3">
    <source>
        <dbReference type="ARBA" id="ARBA00022801"/>
    </source>
</evidence>
<evidence type="ECO:0000256" key="5">
    <source>
        <dbReference type="ARBA" id="ARBA00022984"/>
    </source>
</evidence>
<name>A0A517XS10_9BACT</name>
<dbReference type="KEGG" id="uli:ETAA1_22440"/>
<dbReference type="PANTHER" id="PTHR21581:SF33">
    <property type="entry name" value="D-ALANYL-D-ALANINE CARBOXYPEPTIDASE DACB"/>
    <property type="match status" value="1"/>
</dbReference>
<dbReference type="AlphaFoldDB" id="A0A517XS10"/>
<dbReference type="InterPro" id="IPR012338">
    <property type="entry name" value="Beta-lactam/transpept-like"/>
</dbReference>
<gene>
    <name evidence="11" type="primary">dacB</name>
    <name evidence="11" type="ORF">ETAA1_22440</name>
</gene>
<protein>
    <submittedName>
        <fullName evidence="11">D-alanyl-D-alanine carboxypeptidase DacB</fullName>
        <ecNumber evidence="11">3.4.16.4</ecNumber>
    </submittedName>
</protein>
<organism evidence="11 12">
    <name type="scientific">Urbifossiella limnaea</name>
    <dbReference type="NCBI Taxonomy" id="2528023"/>
    <lineage>
        <taxon>Bacteria</taxon>
        <taxon>Pseudomonadati</taxon>
        <taxon>Planctomycetota</taxon>
        <taxon>Planctomycetia</taxon>
        <taxon>Gemmatales</taxon>
        <taxon>Gemmataceae</taxon>
        <taxon>Urbifossiella</taxon>
    </lineage>
</organism>
<keyword evidence="4" id="KW-0133">Cell shape</keyword>
<keyword evidence="3 11" id="KW-0378">Hydrolase</keyword>
<dbReference type="GO" id="GO:0009002">
    <property type="term" value="F:serine-type D-Ala-D-Ala carboxypeptidase activity"/>
    <property type="evidence" value="ECO:0007669"/>
    <property type="project" value="UniProtKB-EC"/>
</dbReference>
<dbReference type="Gene3D" id="3.40.710.10">
    <property type="entry name" value="DD-peptidase/beta-lactamase superfamily"/>
    <property type="match status" value="1"/>
</dbReference>
<evidence type="ECO:0000256" key="8">
    <source>
        <dbReference type="PIRSR" id="PIRSR618044-2"/>
    </source>
</evidence>
<feature type="active site" evidence="7">
    <location>
        <position position="121"/>
    </location>
</feature>
<reference evidence="11 12" key="1">
    <citation type="submission" date="2019-02" db="EMBL/GenBank/DDBJ databases">
        <title>Deep-cultivation of Planctomycetes and their phenomic and genomic characterization uncovers novel biology.</title>
        <authorList>
            <person name="Wiegand S."/>
            <person name="Jogler M."/>
            <person name="Boedeker C."/>
            <person name="Pinto D."/>
            <person name="Vollmers J."/>
            <person name="Rivas-Marin E."/>
            <person name="Kohn T."/>
            <person name="Peeters S.H."/>
            <person name="Heuer A."/>
            <person name="Rast P."/>
            <person name="Oberbeckmann S."/>
            <person name="Bunk B."/>
            <person name="Jeske O."/>
            <person name="Meyerdierks A."/>
            <person name="Storesund J.E."/>
            <person name="Kallscheuer N."/>
            <person name="Luecker S."/>
            <person name="Lage O.M."/>
            <person name="Pohl T."/>
            <person name="Merkel B.J."/>
            <person name="Hornburger P."/>
            <person name="Mueller R.-W."/>
            <person name="Bruemmer F."/>
            <person name="Labrenz M."/>
            <person name="Spormann A.M."/>
            <person name="Op den Camp H."/>
            <person name="Overmann J."/>
            <person name="Amann R."/>
            <person name="Jetten M.S.M."/>
            <person name="Mascher T."/>
            <person name="Medema M.H."/>
            <person name="Devos D.P."/>
            <person name="Kaster A.-K."/>
            <person name="Ovreas L."/>
            <person name="Rohde M."/>
            <person name="Galperin M.Y."/>
            <person name="Jogler C."/>
        </authorList>
    </citation>
    <scope>NUCLEOTIDE SEQUENCE [LARGE SCALE GENOMIC DNA]</scope>
    <source>
        <strain evidence="11 12">ETA_A1</strain>
    </source>
</reference>
<dbReference type="SUPFAM" id="SSF56601">
    <property type="entry name" value="beta-lactamase/transpeptidase-like"/>
    <property type="match status" value="1"/>
</dbReference>
<sequence length="296" mass="31282">MTPTLLLLVTLAQPEPLPPRMPPDRLDGPPVVSAKAWAVADGRTGAILAAADPPEPLAIASTTKIMTAWLVLKLVAADPKVLDEVVTFSAKAANTGGTSAKIRNGEKVAVRDLLYGLMLPSGNDAARAFAEHFAGRYPADPKADTKADPDPAAPFVAAMNKEAAALKMTSTRYLDPHGLGLNRSTPRDLAALAAEVLRNELFRAVVGTRRHTCTVTAQDGTTRTLVWDNSNRLLGIEGYDGVKTGTTGAAGACLVASGRRDGDHRIVVVLGAPSNEARYVDARNLFRFAWHLPGPP</sequence>
<evidence type="ECO:0000313" key="11">
    <source>
        <dbReference type="EMBL" id="QDU20297.1"/>
    </source>
</evidence>
<accession>A0A517XS10</accession>
<evidence type="ECO:0000256" key="2">
    <source>
        <dbReference type="ARBA" id="ARBA00022729"/>
    </source>
</evidence>
<proteinExistence type="inferred from homology"/>
<dbReference type="Pfam" id="PF00768">
    <property type="entry name" value="Peptidase_S11"/>
    <property type="match status" value="1"/>
</dbReference>
<dbReference type="PANTHER" id="PTHR21581">
    <property type="entry name" value="D-ALANYL-D-ALANINE CARBOXYPEPTIDASE"/>
    <property type="match status" value="1"/>
</dbReference>
<dbReference type="PRINTS" id="PR00725">
    <property type="entry name" value="DADACBPTASE1"/>
</dbReference>
<evidence type="ECO:0000256" key="9">
    <source>
        <dbReference type="RuleBase" id="RU004016"/>
    </source>
</evidence>
<dbReference type="EC" id="3.4.16.4" evidence="11"/>
<dbReference type="GO" id="GO:0009252">
    <property type="term" value="P:peptidoglycan biosynthetic process"/>
    <property type="evidence" value="ECO:0007669"/>
    <property type="project" value="UniProtKB-KW"/>
</dbReference>
<dbReference type="RefSeq" id="WP_145237617.1">
    <property type="nucleotide sequence ID" value="NZ_CP036273.1"/>
</dbReference>
<keyword evidence="6" id="KW-0961">Cell wall biogenesis/degradation</keyword>
<dbReference type="EMBL" id="CP036273">
    <property type="protein sequence ID" value="QDU20297.1"/>
    <property type="molecule type" value="Genomic_DNA"/>
</dbReference>
<dbReference type="GO" id="GO:0071555">
    <property type="term" value="P:cell wall organization"/>
    <property type="evidence" value="ECO:0007669"/>
    <property type="project" value="UniProtKB-KW"/>
</dbReference>